<feature type="region of interest" description="Disordered" evidence="1">
    <location>
        <begin position="1"/>
        <end position="22"/>
    </location>
</feature>
<organism evidence="3 4">
    <name type="scientific">Penicillium roqueforti (strain FM164)</name>
    <dbReference type="NCBI Taxonomy" id="1365484"/>
    <lineage>
        <taxon>Eukaryota</taxon>
        <taxon>Fungi</taxon>
        <taxon>Dikarya</taxon>
        <taxon>Ascomycota</taxon>
        <taxon>Pezizomycotina</taxon>
        <taxon>Eurotiomycetes</taxon>
        <taxon>Eurotiomycetidae</taxon>
        <taxon>Eurotiales</taxon>
        <taxon>Aspergillaceae</taxon>
        <taxon>Penicillium</taxon>
    </lineage>
</organism>
<name>W6Q5A7_PENRF</name>
<dbReference type="Proteomes" id="UP000030686">
    <property type="component" value="Unassembled WGS sequence"/>
</dbReference>
<dbReference type="EMBL" id="HG792016">
    <property type="protein sequence ID" value="CDM31823.1"/>
    <property type="molecule type" value="Genomic_DNA"/>
</dbReference>
<dbReference type="SMART" id="SM00355">
    <property type="entry name" value="ZnF_C2H2"/>
    <property type="match status" value="2"/>
</dbReference>
<dbReference type="AlphaFoldDB" id="W6Q5A7"/>
<dbReference type="InterPro" id="IPR013087">
    <property type="entry name" value="Znf_C2H2_type"/>
</dbReference>
<sequence length="133" mass="14828">MKYKRRGKGKPNGQQPQDTGHHCTVCKSRQFKTEQGLSDHFKCQHAIFPCSDCNEIYAAAVELAEHRYSAHNKGTFNKRYRVSPNNHLPTAKGNATSRPRAASSPAIPGFLSTTKVPVHLRLLPSRTRSASRT</sequence>
<evidence type="ECO:0000259" key="2">
    <source>
        <dbReference type="PROSITE" id="PS00028"/>
    </source>
</evidence>
<protein>
    <submittedName>
        <fullName evidence="3">Zinc finger, C2H2-like</fullName>
    </submittedName>
</protein>
<dbReference type="STRING" id="1365484.W6Q5A7"/>
<evidence type="ECO:0000313" key="3">
    <source>
        <dbReference type="EMBL" id="CDM31823.1"/>
    </source>
</evidence>
<reference evidence="3" key="1">
    <citation type="journal article" date="2014" name="Nat. Commun.">
        <title>Multiple recent horizontal transfers of a large genomic region in cheese making fungi.</title>
        <authorList>
            <person name="Cheeseman K."/>
            <person name="Ropars J."/>
            <person name="Renault P."/>
            <person name="Dupont J."/>
            <person name="Gouzy J."/>
            <person name="Branca A."/>
            <person name="Abraham A.L."/>
            <person name="Ceppi M."/>
            <person name="Conseiller E."/>
            <person name="Debuchy R."/>
            <person name="Malagnac F."/>
            <person name="Goarin A."/>
            <person name="Silar P."/>
            <person name="Lacoste S."/>
            <person name="Sallet E."/>
            <person name="Bensimon A."/>
            <person name="Giraud T."/>
            <person name="Brygoo Y."/>
        </authorList>
    </citation>
    <scope>NUCLEOTIDE SEQUENCE [LARGE SCALE GENOMIC DNA]</scope>
    <source>
        <strain evidence="3">FM164</strain>
    </source>
</reference>
<gene>
    <name evidence="3" type="ORF">PROQFM164_S02g001974</name>
</gene>
<feature type="compositionally biased region" description="Polar residues" evidence="1">
    <location>
        <begin position="83"/>
        <end position="96"/>
    </location>
</feature>
<proteinExistence type="predicted"/>
<feature type="region of interest" description="Disordered" evidence="1">
    <location>
        <begin position="77"/>
        <end position="110"/>
    </location>
</feature>
<dbReference type="PROSITE" id="PS00028">
    <property type="entry name" value="ZINC_FINGER_C2H2_1"/>
    <property type="match status" value="1"/>
</dbReference>
<evidence type="ECO:0000313" key="4">
    <source>
        <dbReference type="Proteomes" id="UP000030686"/>
    </source>
</evidence>
<accession>W6Q5A7</accession>
<feature type="domain" description="C2H2-type" evidence="2">
    <location>
        <begin position="50"/>
        <end position="71"/>
    </location>
</feature>
<evidence type="ECO:0000256" key="1">
    <source>
        <dbReference type="SAM" id="MobiDB-lite"/>
    </source>
</evidence>
<keyword evidence="4" id="KW-1185">Reference proteome</keyword>
<feature type="compositionally biased region" description="Low complexity" evidence="1">
    <location>
        <begin position="97"/>
        <end position="106"/>
    </location>
</feature>